<evidence type="ECO:0000256" key="7">
    <source>
        <dbReference type="ARBA" id="ARBA00022763"/>
    </source>
</evidence>
<organism evidence="15 16">
    <name type="scientific">Dorea formicigenerans ATCC 27755</name>
    <dbReference type="NCBI Taxonomy" id="411461"/>
    <lineage>
        <taxon>Bacteria</taxon>
        <taxon>Bacillati</taxon>
        <taxon>Bacillota</taxon>
        <taxon>Clostridia</taxon>
        <taxon>Lachnospirales</taxon>
        <taxon>Lachnospiraceae</taxon>
        <taxon>Dorea</taxon>
    </lineage>
</organism>
<evidence type="ECO:0000256" key="12">
    <source>
        <dbReference type="ARBA" id="ARBA00023295"/>
    </source>
</evidence>
<dbReference type="PaxDb" id="411461-DORFOR_01243"/>
<dbReference type="GO" id="GO:0006284">
    <property type="term" value="P:base-excision repair"/>
    <property type="evidence" value="ECO:0007669"/>
    <property type="project" value="InterPro"/>
</dbReference>
<comment type="similarity">
    <text evidence="13">Belongs to the SfsA family.</text>
</comment>
<dbReference type="PANTHER" id="PTHR42944:SF1">
    <property type="entry name" value="ADENINE DNA GLYCOSYLASE"/>
    <property type="match status" value="1"/>
</dbReference>
<dbReference type="SMART" id="SM00478">
    <property type="entry name" value="ENDO3c"/>
    <property type="match status" value="1"/>
</dbReference>
<evidence type="ECO:0000256" key="6">
    <source>
        <dbReference type="ARBA" id="ARBA00022723"/>
    </source>
</evidence>
<dbReference type="CDD" id="cd22359">
    <property type="entry name" value="SfsA-like_bacterial"/>
    <property type="match status" value="1"/>
</dbReference>
<dbReference type="HAMAP" id="MF_00095">
    <property type="entry name" value="SfsA"/>
    <property type="match status" value="1"/>
</dbReference>
<dbReference type="InterPro" id="IPR005224">
    <property type="entry name" value="SfsA"/>
</dbReference>
<evidence type="ECO:0000256" key="8">
    <source>
        <dbReference type="ARBA" id="ARBA00022801"/>
    </source>
</evidence>
<dbReference type="Gene3D" id="2.40.50.580">
    <property type="match status" value="1"/>
</dbReference>
<dbReference type="NCBIfam" id="TIGR01084">
    <property type="entry name" value="mutY"/>
    <property type="match status" value="1"/>
</dbReference>
<evidence type="ECO:0000313" key="15">
    <source>
        <dbReference type="EMBL" id="EDR47277.1"/>
    </source>
</evidence>
<dbReference type="PANTHER" id="PTHR42944">
    <property type="entry name" value="ADENINE DNA GLYCOSYLASE"/>
    <property type="match status" value="1"/>
</dbReference>
<dbReference type="EMBL" id="AAXA02000012">
    <property type="protein sequence ID" value="EDR47277.1"/>
    <property type="molecule type" value="Genomic_DNA"/>
</dbReference>
<dbReference type="Pfam" id="PF03749">
    <property type="entry name" value="SfsA"/>
    <property type="match status" value="1"/>
</dbReference>
<protein>
    <recommendedName>
        <fullName evidence="13">Sugar fermentation stimulation protein homolog</fullName>
    </recommendedName>
</protein>
<dbReference type="eggNOG" id="COG1489">
    <property type="taxonomic scope" value="Bacteria"/>
</dbReference>
<dbReference type="GO" id="GO:0034039">
    <property type="term" value="F:8-oxo-7,8-dihydroguanine DNA N-glycosylase activity"/>
    <property type="evidence" value="ECO:0007669"/>
    <property type="project" value="TreeGrafter"/>
</dbReference>
<dbReference type="Gene3D" id="1.10.340.30">
    <property type="entry name" value="Hypothetical protein, domain 2"/>
    <property type="match status" value="1"/>
</dbReference>
<keyword evidence="8 15" id="KW-0378">Hydrolase</keyword>
<dbReference type="GO" id="GO:0032357">
    <property type="term" value="F:oxidized purine DNA binding"/>
    <property type="evidence" value="ECO:0007669"/>
    <property type="project" value="TreeGrafter"/>
</dbReference>
<comment type="similarity">
    <text evidence="4">Belongs to the Nth/MutY family.</text>
</comment>
<dbReference type="AlphaFoldDB" id="B0G4Q3"/>
<keyword evidence="7" id="KW-0227">DNA damage</keyword>
<dbReference type="InterPro" id="IPR015797">
    <property type="entry name" value="NUDIX_hydrolase-like_dom_sf"/>
</dbReference>
<evidence type="ECO:0000256" key="11">
    <source>
        <dbReference type="ARBA" id="ARBA00023204"/>
    </source>
</evidence>
<gene>
    <name evidence="15" type="primary">mutY</name>
    <name evidence="13" type="synonym">sfsA</name>
    <name evidence="15" type="ORF">DORFOR_01243</name>
</gene>
<evidence type="ECO:0000256" key="10">
    <source>
        <dbReference type="ARBA" id="ARBA00023014"/>
    </source>
</evidence>
<keyword evidence="10" id="KW-0411">Iron-sulfur</keyword>
<evidence type="ECO:0000256" key="5">
    <source>
        <dbReference type="ARBA" id="ARBA00022485"/>
    </source>
</evidence>
<dbReference type="CDD" id="cd03431">
    <property type="entry name" value="NUDIX_DNA_Glycosylase_C-MutY"/>
    <property type="match status" value="1"/>
</dbReference>
<dbReference type="Gene3D" id="1.10.1670.10">
    <property type="entry name" value="Helix-hairpin-Helix base-excision DNA repair enzymes (C-terminal)"/>
    <property type="match status" value="1"/>
</dbReference>
<comment type="catalytic activity">
    <reaction evidence="1">
        <text>Hydrolyzes free adenine bases from 7,8-dihydro-8-oxoguanine:adenine mismatched double-stranded DNA, leaving an apurinic site.</text>
        <dbReference type="EC" id="3.2.2.31"/>
    </reaction>
</comment>
<reference evidence="15 16" key="1">
    <citation type="submission" date="2007-10" db="EMBL/GenBank/DDBJ databases">
        <title>Draft genome sequence of Dorea formicigenerans(ATCC 27755).</title>
        <authorList>
            <person name="Sudarsanam P."/>
            <person name="Ley R."/>
            <person name="Guruge J."/>
            <person name="Turnbaugh P.J."/>
            <person name="Mahowald M."/>
            <person name="Liep D."/>
            <person name="Gordon J."/>
        </authorList>
    </citation>
    <scope>NUCLEOTIDE SEQUENCE [LARGE SCALE GENOMIC DNA]</scope>
    <source>
        <strain evidence="15 16">ATCC 27755</strain>
    </source>
</reference>
<accession>B0G4Q3</accession>
<dbReference type="Gene3D" id="3.40.1350.60">
    <property type="match status" value="1"/>
</dbReference>
<comment type="function">
    <text evidence="3">Adenine glycosylase active on G-A mispairs. MutY also corrects error-prone DNA synthesis past GO lesions which are due to the oxidatively damaged form of guanine: 7,8-dihydro-8-oxoguanine (8-oxo-dGTP).</text>
</comment>
<keyword evidence="9" id="KW-0408">Iron</keyword>
<dbReference type="Proteomes" id="UP000005359">
    <property type="component" value="Unassembled WGS sequence"/>
</dbReference>
<dbReference type="InterPro" id="IPR040452">
    <property type="entry name" value="SfsA_C"/>
</dbReference>
<reference evidence="15 16" key="2">
    <citation type="submission" date="2007-10" db="EMBL/GenBank/DDBJ databases">
        <authorList>
            <person name="Fulton L."/>
            <person name="Clifton S."/>
            <person name="Fulton B."/>
            <person name="Xu J."/>
            <person name="Minx P."/>
            <person name="Pepin K.H."/>
            <person name="Johnson M."/>
            <person name="Thiruvilangam P."/>
            <person name="Bhonagiri V."/>
            <person name="Nash W.E."/>
            <person name="Wang C."/>
            <person name="Mardis E.R."/>
            <person name="Wilson R.K."/>
        </authorList>
    </citation>
    <scope>NUCLEOTIDE SEQUENCE [LARGE SCALE GENOMIC DNA]</scope>
    <source>
        <strain evidence="15 16">ATCC 27755</strain>
    </source>
</reference>
<evidence type="ECO:0000256" key="2">
    <source>
        <dbReference type="ARBA" id="ARBA00001966"/>
    </source>
</evidence>
<dbReference type="InterPro" id="IPR041465">
    <property type="entry name" value="SfsA_N"/>
</dbReference>
<dbReference type="Pfam" id="PF14815">
    <property type="entry name" value="NUDIX_4"/>
    <property type="match status" value="1"/>
</dbReference>
<dbReference type="Pfam" id="PF17746">
    <property type="entry name" value="SfsA_N"/>
    <property type="match status" value="1"/>
</dbReference>
<dbReference type="InterPro" id="IPR029119">
    <property type="entry name" value="MutY_C"/>
</dbReference>
<dbReference type="InterPro" id="IPR011257">
    <property type="entry name" value="DNA_glycosylase"/>
</dbReference>
<dbReference type="InterPro" id="IPR023170">
    <property type="entry name" value="HhH_base_excis_C"/>
</dbReference>
<dbReference type="InterPro" id="IPR005760">
    <property type="entry name" value="A/G_AdeGlyc_MutY"/>
</dbReference>
<keyword evidence="12 15" id="KW-0326">Glycosidase</keyword>
<dbReference type="eggNOG" id="COG1194">
    <property type="taxonomic scope" value="Bacteria"/>
</dbReference>
<dbReference type="SUPFAM" id="SSF48150">
    <property type="entry name" value="DNA-glycosylase"/>
    <property type="match status" value="1"/>
</dbReference>
<dbReference type="STRING" id="411461.DORFOR_01243"/>
<keyword evidence="5" id="KW-0004">4Fe-4S</keyword>
<evidence type="ECO:0000256" key="9">
    <source>
        <dbReference type="ARBA" id="ARBA00023004"/>
    </source>
</evidence>
<dbReference type="GO" id="GO:0051539">
    <property type="term" value="F:4 iron, 4 sulfur cluster binding"/>
    <property type="evidence" value="ECO:0007669"/>
    <property type="project" value="UniProtKB-KW"/>
</dbReference>
<sequence length="628" mass="72584">MGKCYFQEIIGKGKYMKYQNIRVGHFISRPNRFIAKIEIEGAEETVHVKNTGRCAELLVPGAEVYVQDSQQEAEDWLSDNEFLQGEMQTAVSSKSTNIGKKRKTRWDLIAVRKGDRLINMDSQIPNKIVKEWLEQEKWNHNLHNQSDRIHGITKIQPEYTYGKSRIDLYVEAQNRKVLIEVKGVTLEENGVVRFPDAPSERAVKHVHELKEALKKGYECYVFFVIQMSGVRYFTPNMDTHPEFKEALKEAAEAGVHVVAYDCSVREDEIRIQDPVPVILENPELYELSQVLVPWYQKARRDLPWRHTTDPYRIWVSEIMLQQTRVEAVKRYYARFMEALPNVNALANVEEDKLLKLWEGLGYYNRVRNMQKAARQIMVDYNGTFPKTYEEIQSLTGIGNYTAGAISSFSFGLPYPAVDGNVLRVITRITADDSDIMKQSTRKQIEEKLKKVIPKDCAGDFNQGLIELGAIVCVPNGEPKCEECPAAPFCQARIQGKIQELPVKEKAKARRIEKKTVFILRDEDKIAICKRPAKGLLAGLYELPNIEEHLNKKEITQYCKEIGLMPIHIKKLPAAKHIFSHIEWQMIGYDIRVDELEKTNNKKYLFIHPEEIQKEYPIPSAFEKYMKLI</sequence>
<dbReference type="SUPFAM" id="SSF55811">
    <property type="entry name" value="Nudix"/>
    <property type="match status" value="1"/>
</dbReference>
<dbReference type="InterPro" id="IPR044298">
    <property type="entry name" value="MIG/MutY"/>
</dbReference>
<evidence type="ECO:0000259" key="14">
    <source>
        <dbReference type="SMART" id="SM00478"/>
    </source>
</evidence>
<evidence type="ECO:0000256" key="3">
    <source>
        <dbReference type="ARBA" id="ARBA00002933"/>
    </source>
</evidence>
<evidence type="ECO:0000256" key="1">
    <source>
        <dbReference type="ARBA" id="ARBA00000843"/>
    </source>
</evidence>
<evidence type="ECO:0000313" key="16">
    <source>
        <dbReference type="Proteomes" id="UP000005359"/>
    </source>
</evidence>
<dbReference type="FunFam" id="1.10.340.30:FF:000002">
    <property type="entry name" value="Adenine DNA glycosylase"/>
    <property type="match status" value="1"/>
</dbReference>
<comment type="caution">
    <text evidence="15">The sequence shown here is derived from an EMBL/GenBank/DDBJ whole genome shotgun (WGS) entry which is preliminary data.</text>
</comment>
<keyword evidence="6" id="KW-0479">Metal-binding</keyword>
<dbReference type="GO" id="GO:0046872">
    <property type="term" value="F:metal ion binding"/>
    <property type="evidence" value="ECO:0007669"/>
    <property type="project" value="UniProtKB-KW"/>
</dbReference>
<dbReference type="InterPro" id="IPR003265">
    <property type="entry name" value="HhH-GPD_domain"/>
</dbReference>
<keyword evidence="11" id="KW-0234">DNA repair</keyword>
<dbReference type="CDD" id="cd00056">
    <property type="entry name" value="ENDO3c"/>
    <property type="match status" value="1"/>
</dbReference>
<evidence type="ECO:0000256" key="13">
    <source>
        <dbReference type="HAMAP-Rule" id="MF_00095"/>
    </source>
</evidence>
<name>B0G4Q3_9FIRM</name>
<evidence type="ECO:0000256" key="4">
    <source>
        <dbReference type="ARBA" id="ARBA00008343"/>
    </source>
</evidence>
<dbReference type="GO" id="GO:0006298">
    <property type="term" value="P:mismatch repair"/>
    <property type="evidence" value="ECO:0007669"/>
    <property type="project" value="TreeGrafter"/>
</dbReference>
<dbReference type="Pfam" id="PF00730">
    <property type="entry name" value="HhH-GPD"/>
    <property type="match status" value="1"/>
</dbReference>
<feature type="domain" description="HhH-GPD" evidence="14">
    <location>
        <begin position="319"/>
        <end position="470"/>
    </location>
</feature>
<proteinExistence type="inferred from homology"/>
<dbReference type="Gene3D" id="3.90.79.10">
    <property type="entry name" value="Nucleoside Triphosphate Pyrophosphohydrolase"/>
    <property type="match status" value="1"/>
</dbReference>
<comment type="cofactor">
    <cofactor evidence="2">
        <name>[4Fe-4S] cluster</name>
        <dbReference type="ChEBI" id="CHEBI:49883"/>
    </cofactor>
</comment>
<dbReference type="GO" id="GO:0000701">
    <property type="term" value="F:purine-specific mismatch base pair DNA N-glycosylase activity"/>
    <property type="evidence" value="ECO:0007669"/>
    <property type="project" value="UniProtKB-EC"/>
</dbReference>
<dbReference type="GO" id="GO:0035485">
    <property type="term" value="F:adenine/guanine mispair binding"/>
    <property type="evidence" value="ECO:0007669"/>
    <property type="project" value="TreeGrafter"/>
</dbReference>